<dbReference type="AlphaFoldDB" id="A0A543F1Y3"/>
<accession>A0A543F1Y3</accession>
<organism evidence="2 3">
    <name type="scientific">Microbacterium kyungheense</name>
    <dbReference type="NCBI Taxonomy" id="1263636"/>
    <lineage>
        <taxon>Bacteria</taxon>
        <taxon>Bacillati</taxon>
        <taxon>Actinomycetota</taxon>
        <taxon>Actinomycetes</taxon>
        <taxon>Micrococcales</taxon>
        <taxon>Microbacteriaceae</taxon>
        <taxon>Microbacterium</taxon>
    </lineage>
</organism>
<reference evidence="2 3" key="1">
    <citation type="submission" date="2019-06" db="EMBL/GenBank/DDBJ databases">
        <title>Sequencing the genomes of 1000 actinobacteria strains.</title>
        <authorList>
            <person name="Klenk H.-P."/>
        </authorList>
    </citation>
    <scope>NUCLEOTIDE SEQUENCE [LARGE SCALE GENOMIC DNA]</scope>
    <source>
        <strain evidence="2 3">DSM 105492</strain>
    </source>
</reference>
<keyword evidence="3" id="KW-1185">Reference proteome</keyword>
<dbReference type="Proteomes" id="UP000320235">
    <property type="component" value="Unassembled WGS sequence"/>
</dbReference>
<name>A0A543F1Y3_9MICO</name>
<keyword evidence="1" id="KW-0472">Membrane</keyword>
<dbReference type="OrthoDB" id="5121696at2"/>
<feature type="transmembrane region" description="Helical" evidence="1">
    <location>
        <begin position="6"/>
        <end position="22"/>
    </location>
</feature>
<gene>
    <name evidence="2" type="ORF">FB391_1875</name>
</gene>
<feature type="transmembrane region" description="Helical" evidence="1">
    <location>
        <begin position="58"/>
        <end position="78"/>
    </location>
</feature>
<keyword evidence="1" id="KW-0812">Transmembrane</keyword>
<comment type="caution">
    <text evidence="2">The sequence shown here is derived from an EMBL/GenBank/DDBJ whole genome shotgun (WGS) entry which is preliminary data.</text>
</comment>
<proteinExistence type="predicted"/>
<protein>
    <submittedName>
        <fullName evidence="2">Uncharacterized protein</fullName>
    </submittedName>
</protein>
<evidence type="ECO:0000256" key="1">
    <source>
        <dbReference type="SAM" id="Phobius"/>
    </source>
</evidence>
<feature type="transmembrane region" description="Helical" evidence="1">
    <location>
        <begin position="29"/>
        <end position="52"/>
    </location>
</feature>
<evidence type="ECO:0000313" key="2">
    <source>
        <dbReference type="EMBL" id="TQM27844.1"/>
    </source>
</evidence>
<evidence type="ECO:0000313" key="3">
    <source>
        <dbReference type="Proteomes" id="UP000320235"/>
    </source>
</evidence>
<dbReference type="EMBL" id="VFPE01000002">
    <property type="protein sequence ID" value="TQM27844.1"/>
    <property type="molecule type" value="Genomic_DNA"/>
</dbReference>
<sequence>MQILIAFIVGAVVGIGIHFQLHQRLTRGVALAPMIGAVSAGAAWTLLTWLGVGIDTPWPWLAALIVPAVVTYPAILIISRVRVAHDAREKARLGIG</sequence>
<keyword evidence="1" id="KW-1133">Transmembrane helix</keyword>
<dbReference type="RefSeq" id="WP_141894147.1">
    <property type="nucleotide sequence ID" value="NZ_BAABLH010000005.1"/>
</dbReference>